<dbReference type="PANTHER" id="PTHR43767">
    <property type="entry name" value="LONG-CHAIN-FATTY-ACID--COA LIGASE"/>
    <property type="match status" value="1"/>
</dbReference>
<dbReference type="InterPro" id="IPR025110">
    <property type="entry name" value="AMP-bd_C"/>
</dbReference>
<keyword evidence="4" id="KW-1185">Reference proteome</keyword>
<organism evidence="3 4">
    <name type="scientific">Arthrobacter pigmenti</name>
    <dbReference type="NCBI Taxonomy" id="271432"/>
    <lineage>
        <taxon>Bacteria</taxon>
        <taxon>Bacillati</taxon>
        <taxon>Actinomycetota</taxon>
        <taxon>Actinomycetes</taxon>
        <taxon>Micrococcales</taxon>
        <taxon>Micrococcaceae</taxon>
        <taxon>Arthrobacter</taxon>
    </lineage>
</organism>
<feature type="domain" description="AMP-dependent synthetase/ligase" evidence="1">
    <location>
        <begin position="111"/>
        <end position="318"/>
    </location>
</feature>
<dbReference type="InterPro" id="IPR050237">
    <property type="entry name" value="ATP-dep_AMP-bd_enzyme"/>
</dbReference>
<dbReference type="Pfam" id="PF00501">
    <property type="entry name" value="AMP-binding"/>
    <property type="match status" value="1"/>
</dbReference>
<reference evidence="3 4" key="1">
    <citation type="submission" date="2020-03" db="EMBL/GenBank/DDBJ databases">
        <title>Sequencing the genomes of 1000 actinobacteria strains.</title>
        <authorList>
            <person name="Klenk H.-P."/>
        </authorList>
    </citation>
    <scope>NUCLEOTIDE SEQUENCE [LARGE SCALE GENOMIC DNA]</scope>
    <source>
        <strain evidence="3 4">DSM 16403</strain>
    </source>
</reference>
<evidence type="ECO:0000313" key="4">
    <source>
        <dbReference type="Proteomes" id="UP000547458"/>
    </source>
</evidence>
<evidence type="ECO:0000313" key="3">
    <source>
        <dbReference type="EMBL" id="NJC22323.1"/>
    </source>
</evidence>
<dbReference type="InterPro" id="IPR045851">
    <property type="entry name" value="AMP-bd_C_sf"/>
</dbReference>
<dbReference type="GO" id="GO:0016878">
    <property type="term" value="F:acid-thiol ligase activity"/>
    <property type="evidence" value="ECO:0007669"/>
    <property type="project" value="UniProtKB-ARBA"/>
</dbReference>
<dbReference type="Gene3D" id="3.40.50.12780">
    <property type="entry name" value="N-terminal domain of ligase-like"/>
    <property type="match status" value="1"/>
</dbReference>
<dbReference type="EMBL" id="JAATJL010000001">
    <property type="protein sequence ID" value="NJC22323.1"/>
    <property type="molecule type" value="Genomic_DNA"/>
</dbReference>
<dbReference type="InterPro" id="IPR000873">
    <property type="entry name" value="AMP-dep_synth/lig_dom"/>
</dbReference>
<dbReference type="PANTHER" id="PTHR43767:SF1">
    <property type="entry name" value="NONRIBOSOMAL PEPTIDE SYNTHASE PES1 (EUROFUNG)-RELATED"/>
    <property type="match status" value="1"/>
</dbReference>
<dbReference type="SUPFAM" id="SSF56801">
    <property type="entry name" value="Acetyl-CoA synthetase-like"/>
    <property type="match status" value="1"/>
</dbReference>
<sequence length="463" mass="48557">MPFINRLLSWADAEPVRPAVVVGERTLSYGELAARAAEYSPPEVPMIALEPADPIVFAVALAAVVGRGRCAVVLDPAWPAAVRMRILTELQLGDASLAGPGQASAGTALADGAEDSLFYCGFTSGTTGVPKAFVRTVGSWSRSLERSVAYFGLAPGSRVFAPGPLSASLSLYALAESLFAGATFHALDSRPEPLTGARMGEVLRSERIEHFVGVPAALRLGLQRAAGALPDLQCVVSGGSKLSDAETALIREAAPQARIFEYYGASELSLVTAKRLGALRTNDVGMPFPGVQLRIQDSGTDEHGTVWVRTDTAIEGYLSGDDGLAFQRKGDWVTVGDQGWIDDAGALHLTGRRADMVVSAGTNVYPTEVELALAAAGYPLAVAFGVPDPQRGSSIAAVIEVGTDTSIDGARIREQLRATLSAAKVPRALYRTARIPVTAAGKPDRVGLRNLILAGDGALERIR</sequence>
<feature type="domain" description="AMP-binding enzyme C-terminal" evidence="2">
    <location>
        <begin position="381"/>
        <end position="442"/>
    </location>
</feature>
<accession>A0A846RGQ6</accession>
<keyword evidence="3" id="KW-0436">Ligase</keyword>
<name>A0A846RGQ6_9MICC</name>
<dbReference type="InterPro" id="IPR042099">
    <property type="entry name" value="ANL_N_sf"/>
</dbReference>
<dbReference type="RefSeq" id="WP_167992855.1">
    <property type="nucleotide sequence ID" value="NZ_JAATJL010000001.1"/>
</dbReference>
<dbReference type="Gene3D" id="3.30.300.30">
    <property type="match status" value="1"/>
</dbReference>
<dbReference type="AlphaFoldDB" id="A0A846RGQ6"/>
<gene>
    <name evidence="3" type="ORF">BJ994_001399</name>
</gene>
<dbReference type="Pfam" id="PF13193">
    <property type="entry name" value="AMP-binding_C"/>
    <property type="match status" value="1"/>
</dbReference>
<dbReference type="Proteomes" id="UP000547458">
    <property type="component" value="Unassembled WGS sequence"/>
</dbReference>
<comment type="caution">
    <text evidence="3">The sequence shown here is derived from an EMBL/GenBank/DDBJ whole genome shotgun (WGS) entry which is preliminary data.</text>
</comment>
<protein>
    <submittedName>
        <fullName evidence="3">Acyl-CoA synthetase (AMP-forming)/AMP-acid ligase II</fullName>
    </submittedName>
</protein>
<evidence type="ECO:0000259" key="1">
    <source>
        <dbReference type="Pfam" id="PF00501"/>
    </source>
</evidence>
<evidence type="ECO:0000259" key="2">
    <source>
        <dbReference type="Pfam" id="PF13193"/>
    </source>
</evidence>
<proteinExistence type="predicted"/>